<sequence length="102" mass="11712">MDNMQIARIVATIFDIYAILYPIFSWGFIIYILSSWVPGLRESRFGEILGRVYEPLLEPFRRIIPPLGGMLDLSPLVFIIVLQLFNYGMRSIFATIINGLLT</sequence>
<keyword evidence="2" id="KW-1133">Transmembrane helix</keyword>
<reference evidence="3 4" key="1">
    <citation type="submission" date="2020-07" db="EMBL/GenBank/DDBJ databases">
        <authorList>
            <person name="Criscuolo A."/>
        </authorList>
    </citation>
    <scope>NUCLEOTIDE SEQUENCE [LARGE SCALE GENOMIC DNA]</scope>
    <source>
        <strain evidence="4">CIP 111030</strain>
    </source>
</reference>
<organism evidence="3 4">
    <name type="scientific">Phocicoccus schoeneichii</name>
    <dbReference type="NCBI Taxonomy" id="1812261"/>
    <lineage>
        <taxon>Bacteria</taxon>
        <taxon>Bacillati</taxon>
        <taxon>Bacillota</taxon>
        <taxon>Bacilli</taxon>
        <taxon>Bacillales</taxon>
        <taxon>Salinicoccaceae</taxon>
        <taxon>Phocicoccus</taxon>
    </lineage>
</organism>
<evidence type="ECO:0000313" key="4">
    <source>
        <dbReference type="Proteomes" id="UP000521032"/>
    </source>
</evidence>
<evidence type="ECO:0000256" key="2">
    <source>
        <dbReference type="SAM" id="Phobius"/>
    </source>
</evidence>
<comment type="caution">
    <text evidence="3">The sequence shown here is derived from an EMBL/GenBank/DDBJ whole genome shotgun (WGS) entry which is preliminary data.</text>
</comment>
<feature type="transmembrane region" description="Helical" evidence="2">
    <location>
        <begin position="12"/>
        <end position="33"/>
    </location>
</feature>
<evidence type="ECO:0000313" key="3">
    <source>
        <dbReference type="EMBL" id="CAD2075934.1"/>
    </source>
</evidence>
<evidence type="ECO:0000256" key="1">
    <source>
        <dbReference type="ARBA" id="ARBA00010894"/>
    </source>
</evidence>
<dbReference type="InterPro" id="IPR003425">
    <property type="entry name" value="CCB3/YggT"/>
</dbReference>
<protein>
    <submittedName>
        <fullName evidence="3">YGGT family protein</fullName>
    </submittedName>
</protein>
<name>A0A6V7RDX5_9BACL</name>
<comment type="similarity">
    <text evidence="1">Belongs to the YggT family.</text>
</comment>
<dbReference type="Proteomes" id="UP000521032">
    <property type="component" value="Unassembled WGS sequence"/>
</dbReference>
<accession>A0A6V7RDX5</accession>
<dbReference type="GO" id="GO:0016020">
    <property type="term" value="C:membrane"/>
    <property type="evidence" value="ECO:0007669"/>
    <property type="project" value="InterPro"/>
</dbReference>
<feature type="transmembrane region" description="Helical" evidence="2">
    <location>
        <begin position="63"/>
        <end position="85"/>
    </location>
</feature>
<keyword evidence="2" id="KW-0472">Membrane</keyword>
<dbReference type="PANTHER" id="PTHR33219">
    <property type="entry name" value="YLMG HOMOLOG PROTEIN 2, CHLOROPLASTIC"/>
    <property type="match status" value="1"/>
</dbReference>
<dbReference type="EMBL" id="CAJEWE010000010">
    <property type="protein sequence ID" value="CAD2075934.1"/>
    <property type="molecule type" value="Genomic_DNA"/>
</dbReference>
<keyword evidence="2" id="KW-0812">Transmembrane</keyword>
<dbReference type="Pfam" id="PF02325">
    <property type="entry name" value="CCB3_YggT"/>
    <property type="match status" value="1"/>
</dbReference>
<keyword evidence="4" id="KW-1185">Reference proteome</keyword>
<proteinExistence type="inferred from homology"/>
<dbReference type="AlphaFoldDB" id="A0A6V7RDX5"/>
<gene>
    <name evidence="3" type="ORF">JEOSCH030_00940</name>
</gene>
<dbReference type="PANTHER" id="PTHR33219:SF14">
    <property type="entry name" value="PROTEIN COFACTOR ASSEMBLY OF COMPLEX C SUBUNIT B CCB3, CHLOROPLASTIC-RELATED"/>
    <property type="match status" value="1"/>
</dbReference>